<gene>
    <name evidence="3" type="ORF">ACFQ3T_32645</name>
</gene>
<dbReference type="SUPFAM" id="SSF52540">
    <property type="entry name" value="P-loop containing nucleoside triphosphate hydrolases"/>
    <property type="match status" value="1"/>
</dbReference>
<protein>
    <submittedName>
        <fullName evidence="3">NB-ARC domain-containing protein</fullName>
    </submittedName>
</protein>
<name>A0ABW3R497_9PSEU</name>
<dbReference type="InterPro" id="IPR011990">
    <property type="entry name" value="TPR-like_helical_dom_sf"/>
</dbReference>
<sequence length="810" mass="86294">MSDPKAAFAQALTRLRERVPDVSDEAVARRASAVLLPSGRRVAVNARRLGEWIGGQSVPRDFDAVLAVGLATGGVTRVDALRALWRAAHQERRATPKSGRVVVGRPPSDAAALRDRTGPSDAIDAALRDDDVRQVLLTGPGGVGKSQLAAAAFHRASADVLVWVGAGTRQSVLTGYARAWRVQVKADAGGDDEAQADLFLAWLRSTTTSWLVVLDDVDDPAELAGLWPAGDAGRCLITTRRRDASLLRPDARVIPVGMFDRDEATAYLSARLSVDPRHEPAELAALADALGRFPLALSQAAAFLIDSGVDVPGYLALLADRRQRVADLFPPSSPADEHGGTVAGAVRLALERAESLAPNAVDVLGLVSVLAPDGIPEAVLLDGGRNLPALRALHRLNLVTHHGRVEAHALVQRAARDLVPDLAAVAVAAADAIEREWATADPDTGAALHRDGEVLRWVAAEHLWDGGMHPVLRRVSRHLAGIGRAAASRDVAEELLARAVEPRDVLHLRTEAARAVGDLGDTATALARLGEIRAAAERDLGPTDVDTLWARMYQVRFRMESGLIETALAELTSLVANCGLPAAHPLRVDAEDDRTLCLGLAGDFAGARDAAIALVTVLREELGPRHARTLRVMLNVGRWVGETGDVRGAVAVFREAAEGLAAVAGHGHHDTFIARHNLAYWRAVAGDLDQAIAEFEAGTAEAETALGAGHPTTLTYRSNTAFWRGVAGDPEAVGDLAALRRVVEAVFGPDHPRVLRIRQQRADLLHRAGRREEAVAELNEVLAEMSRVQGANHPRTREAADLLAGWESPP</sequence>
<feature type="region of interest" description="Disordered" evidence="1">
    <location>
        <begin position="96"/>
        <end position="116"/>
    </location>
</feature>
<dbReference type="InterPro" id="IPR002182">
    <property type="entry name" value="NB-ARC"/>
</dbReference>
<dbReference type="InterPro" id="IPR053137">
    <property type="entry name" value="NLR-like"/>
</dbReference>
<evidence type="ECO:0000313" key="4">
    <source>
        <dbReference type="Proteomes" id="UP001597168"/>
    </source>
</evidence>
<dbReference type="RefSeq" id="WP_380729333.1">
    <property type="nucleotide sequence ID" value="NZ_JBHTLK010000295.1"/>
</dbReference>
<reference evidence="4" key="1">
    <citation type="journal article" date="2019" name="Int. J. Syst. Evol. Microbiol.">
        <title>The Global Catalogue of Microorganisms (GCM) 10K type strain sequencing project: providing services to taxonomists for standard genome sequencing and annotation.</title>
        <authorList>
            <consortium name="The Broad Institute Genomics Platform"/>
            <consortium name="The Broad Institute Genome Sequencing Center for Infectious Disease"/>
            <person name="Wu L."/>
            <person name="Ma J."/>
        </authorList>
    </citation>
    <scope>NUCLEOTIDE SEQUENCE [LARGE SCALE GENOMIC DNA]</scope>
    <source>
        <strain evidence="4">CCUG 60214</strain>
    </source>
</reference>
<keyword evidence="4" id="KW-1185">Reference proteome</keyword>
<proteinExistence type="predicted"/>
<comment type="caution">
    <text evidence="3">The sequence shown here is derived from an EMBL/GenBank/DDBJ whole genome shotgun (WGS) entry which is preliminary data.</text>
</comment>
<evidence type="ECO:0000256" key="1">
    <source>
        <dbReference type="SAM" id="MobiDB-lite"/>
    </source>
</evidence>
<dbReference type="SUPFAM" id="SSF48452">
    <property type="entry name" value="TPR-like"/>
    <property type="match status" value="1"/>
</dbReference>
<dbReference type="PANTHER" id="PTHR46082">
    <property type="entry name" value="ATP/GTP-BINDING PROTEIN-RELATED"/>
    <property type="match status" value="1"/>
</dbReference>
<dbReference type="Gene3D" id="1.25.40.10">
    <property type="entry name" value="Tetratricopeptide repeat domain"/>
    <property type="match status" value="1"/>
</dbReference>
<evidence type="ECO:0000259" key="2">
    <source>
        <dbReference type="Pfam" id="PF00931"/>
    </source>
</evidence>
<dbReference type="EMBL" id="JBHTLK010000295">
    <property type="protein sequence ID" value="MFD1151912.1"/>
    <property type="molecule type" value="Genomic_DNA"/>
</dbReference>
<accession>A0ABW3R497</accession>
<evidence type="ECO:0000313" key="3">
    <source>
        <dbReference type="EMBL" id="MFD1151912.1"/>
    </source>
</evidence>
<dbReference type="InterPro" id="IPR027417">
    <property type="entry name" value="P-loop_NTPase"/>
</dbReference>
<dbReference type="Gene3D" id="3.40.50.300">
    <property type="entry name" value="P-loop containing nucleotide triphosphate hydrolases"/>
    <property type="match status" value="1"/>
</dbReference>
<feature type="domain" description="NB-ARC" evidence="2">
    <location>
        <begin position="122"/>
        <end position="264"/>
    </location>
</feature>
<organism evidence="3 4">
    <name type="scientific">Saccharothrix hoggarensis</name>
    <dbReference type="NCBI Taxonomy" id="913853"/>
    <lineage>
        <taxon>Bacteria</taxon>
        <taxon>Bacillati</taxon>
        <taxon>Actinomycetota</taxon>
        <taxon>Actinomycetes</taxon>
        <taxon>Pseudonocardiales</taxon>
        <taxon>Pseudonocardiaceae</taxon>
        <taxon>Saccharothrix</taxon>
    </lineage>
</organism>
<dbReference type="Proteomes" id="UP001597168">
    <property type="component" value="Unassembled WGS sequence"/>
</dbReference>
<dbReference type="PANTHER" id="PTHR46082:SF6">
    <property type="entry name" value="AAA+ ATPASE DOMAIN-CONTAINING PROTEIN-RELATED"/>
    <property type="match status" value="1"/>
</dbReference>
<dbReference type="Pfam" id="PF00931">
    <property type="entry name" value="NB-ARC"/>
    <property type="match status" value="1"/>
</dbReference>